<dbReference type="Proteomes" id="UP001446032">
    <property type="component" value="Unassembled WGS sequence"/>
</dbReference>
<accession>A0ABV1AHN5</accession>
<dbReference type="PROSITE" id="PS01047">
    <property type="entry name" value="HMA_1"/>
    <property type="match status" value="1"/>
</dbReference>
<dbReference type="Gene3D" id="3.30.70.100">
    <property type="match status" value="1"/>
</dbReference>
<name>A0ABV1AHN5_9FIRM</name>
<dbReference type="PROSITE" id="PS50846">
    <property type="entry name" value="HMA_2"/>
    <property type="match status" value="1"/>
</dbReference>
<proteinExistence type="predicted"/>
<evidence type="ECO:0000259" key="2">
    <source>
        <dbReference type="PROSITE" id="PS50846"/>
    </source>
</evidence>
<reference evidence="3 4" key="1">
    <citation type="submission" date="2024-03" db="EMBL/GenBank/DDBJ databases">
        <title>Human intestinal bacterial collection.</title>
        <authorList>
            <person name="Pauvert C."/>
            <person name="Hitch T.C.A."/>
            <person name="Clavel T."/>
        </authorList>
    </citation>
    <scope>NUCLEOTIDE SEQUENCE [LARGE SCALE GENOMIC DNA]</scope>
    <source>
        <strain evidence="3 4">CLA-AA-H95</strain>
    </source>
</reference>
<protein>
    <submittedName>
        <fullName evidence="3">Heavy metal-associated domain-containing protein</fullName>
    </submittedName>
</protein>
<sequence length="122" mass="12991">MKPADIIILLIVIVAMVFAARKAAGHFKGDSLCCGGGDGSSKKPKRKFLDGPVLGTRTIRIEGMHCQHCVDSVTNALNEIDGVVAEVDLKKEIATVSYDRSISDGDLREAVKKAGFTCLSIS</sequence>
<dbReference type="InterPro" id="IPR017969">
    <property type="entry name" value="Heavy-metal-associated_CS"/>
</dbReference>
<evidence type="ECO:0000313" key="3">
    <source>
        <dbReference type="EMBL" id="MEQ2357680.1"/>
    </source>
</evidence>
<feature type="domain" description="HMA" evidence="2">
    <location>
        <begin position="55"/>
        <end position="119"/>
    </location>
</feature>
<keyword evidence="1" id="KW-0479">Metal-binding</keyword>
<dbReference type="EMBL" id="JBBMEI010000010">
    <property type="protein sequence ID" value="MEQ2357680.1"/>
    <property type="molecule type" value="Genomic_DNA"/>
</dbReference>
<evidence type="ECO:0000256" key="1">
    <source>
        <dbReference type="ARBA" id="ARBA00022723"/>
    </source>
</evidence>
<dbReference type="InterPro" id="IPR006121">
    <property type="entry name" value="HMA_dom"/>
</dbReference>
<comment type="caution">
    <text evidence="3">The sequence shown here is derived from an EMBL/GenBank/DDBJ whole genome shotgun (WGS) entry which is preliminary data.</text>
</comment>
<dbReference type="RefSeq" id="WP_022215512.1">
    <property type="nucleotide sequence ID" value="NZ_JBBMEI010000010.1"/>
</dbReference>
<evidence type="ECO:0000313" key="4">
    <source>
        <dbReference type="Proteomes" id="UP001446032"/>
    </source>
</evidence>
<organism evidence="3 4">
    <name type="scientific">Blautia intestinihominis</name>
    <dbReference type="NCBI Taxonomy" id="3133152"/>
    <lineage>
        <taxon>Bacteria</taxon>
        <taxon>Bacillati</taxon>
        <taxon>Bacillota</taxon>
        <taxon>Clostridia</taxon>
        <taxon>Lachnospirales</taxon>
        <taxon>Lachnospiraceae</taxon>
        <taxon>Blautia</taxon>
    </lineage>
</organism>
<dbReference type="CDD" id="cd00371">
    <property type="entry name" value="HMA"/>
    <property type="match status" value="1"/>
</dbReference>
<dbReference type="Pfam" id="PF00403">
    <property type="entry name" value="HMA"/>
    <property type="match status" value="1"/>
</dbReference>
<dbReference type="SUPFAM" id="SSF55008">
    <property type="entry name" value="HMA, heavy metal-associated domain"/>
    <property type="match status" value="1"/>
</dbReference>
<keyword evidence="4" id="KW-1185">Reference proteome</keyword>
<gene>
    <name evidence="3" type="ORF">WMO75_04860</name>
</gene>
<dbReference type="InterPro" id="IPR036163">
    <property type="entry name" value="HMA_dom_sf"/>
</dbReference>